<proteinExistence type="predicted"/>
<dbReference type="SUPFAM" id="SSF56784">
    <property type="entry name" value="HAD-like"/>
    <property type="match status" value="1"/>
</dbReference>
<reference evidence="1" key="2">
    <citation type="submission" date="2020-09" db="EMBL/GenBank/DDBJ databases">
        <authorList>
            <person name="Sun Q."/>
            <person name="Ohkuma M."/>
        </authorList>
    </citation>
    <scope>NUCLEOTIDE SEQUENCE</scope>
    <source>
        <strain evidence="1">JCM 5069</strain>
    </source>
</reference>
<sequence length="294" mass="30191">MRRRIGRARMSGYRRLLACDLDGTLLTSAGELTGTVSAALHRAAAAGIAVAVITARPRRDVPPDVLARVPASAHWAHSNGALLFRPASPVPVRLGGFAPRQAARLMAAVREAGPAWSFALDLTGRTVLVDPFPVAEARYWNDVAVCDWPAVAALGEPVSKILVRTGTACDAALVSGLQRAVGDRAVATASGGRFAELGPRGATKQDALARICAGLGLKPRDAVAVGDGLNDLAMLSAAGTAAAPANAPEEVRRAADLVLPSNDDDAVAALVDLLLTGPDPDGHAPGTEHPVTRG</sequence>
<dbReference type="Gene3D" id="3.30.1240.10">
    <property type="match status" value="1"/>
</dbReference>
<protein>
    <submittedName>
        <fullName evidence="1">Haloacid dehalogenase</fullName>
    </submittedName>
</protein>
<dbReference type="GO" id="GO:0016791">
    <property type="term" value="F:phosphatase activity"/>
    <property type="evidence" value="ECO:0007669"/>
    <property type="project" value="TreeGrafter"/>
</dbReference>
<dbReference type="EMBL" id="BNCD01000034">
    <property type="protein sequence ID" value="GHH88239.1"/>
    <property type="molecule type" value="Genomic_DNA"/>
</dbReference>
<dbReference type="Pfam" id="PF08282">
    <property type="entry name" value="Hydrolase_3"/>
    <property type="match status" value="1"/>
</dbReference>
<dbReference type="Proteomes" id="UP000603708">
    <property type="component" value="Unassembled WGS sequence"/>
</dbReference>
<dbReference type="PANTHER" id="PTHR10000:SF8">
    <property type="entry name" value="HAD SUPERFAMILY HYDROLASE-LIKE, TYPE 3"/>
    <property type="match status" value="1"/>
</dbReference>
<organism evidence="1 2">
    <name type="scientific">Streptomyces sulfonofaciens</name>
    <dbReference type="NCBI Taxonomy" id="68272"/>
    <lineage>
        <taxon>Bacteria</taxon>
        <taxon>Bacillati</taxon>
        <taxon>Actinomycetota</taxon>
        <taxon>Actinomycetes</taxon>
        <taxon>Kitasatosporales</taxon>
        <taxon>Streptomycetaceae</taxon>
        <taxon>Streptomyces</taxon>
    </lineage>
</organism>
<dbReference type="InterPro" id="IPR036412">
    <property type="entry name" value="HAD-like_sf"/>
</dbReference>
<evidence type="ECO:0000313" key="2">
    <source>
        <dbReference type="Proteomes" id="UP000603708"/>
    </source>
</evidence>
<evidence type="ECO:0000313" key="1">
    <source>
        <dbReference type="EMBL" id="GHH88239.1"/>
    </source>
</evidence>
<dbReference type="InterPro" id="IPR023214">
    <property type="entry name" value="HAD_sf"/>
</dbReference>
<dbReference type="PANTHER" id="PTHR10000">
    <property type="entry name" value="PHOSPHOSERINE PHOSPHATASE"/>
    <property type="match status" value="1"/>
</dbReference>
<accession>A0A919L9C8</accession>
<keyword evidence="2" id="KW-1185">Reference proteome</keyword>
<dbReference type="GO" id="GO:0000287">
    <property type="term" value="F:magnesium ion binding"/>
    <property type="evidence" value="ECO:0007669"/>
    <property type="project" value="TreeGrafter"/>
</dbReference>
<name>A0A919L9C8_9ACTN</name>
<dbReference type="GO" id="GO:0005829">
    <property type="term" value="C:cytosol"/>
    <property type="evidence" value="ECO:0007669"/>
    <property type="project" value="TreeGrafter"/>
</dbReference>
<dbReference type="AlphaFoldDB" id="A0A919L9C8"/>
<dbReference type="Gene3D" id="3.40.50.1000">
    <property type="entry name" value="HAD superfamily/HAD-like"/>
    <property type="match status" value="1"/>
</dbReference>
<comment type="caution">
    <text evidence="1">The sequence shown here is derived from an EMBL/GenBank/DDBJ whole genome shotgun (WGS) entry which is preliminary data.</text>
</comment>
<gene>
    <name evidence="1" type="ORF">GCM10018793_67170</name>
</gene>
<dbReference type="PROSITE" id="PS01228">
    <property type="entry name" value="COF_1"/>
    <property type="match status" value="1"/>
</dbReference>
<reference evidence="1" key="1">
    <citation type="journal article" date="2014" name="Int. J. Syst. Evol. Microbiol.">
        <title>Complete genome sequence of Corynebacterium casei LMG S-19264T (=DSM 44701T), isolated from a smear-ripened cheese.</title>
        <authorList>
            <consortium name="US DOE Joint Genome Institute (JGI-PGF)"/>
            <person name="Walter F."/>
            <person name="Albersmeier A."/>
            <person name="Kalinowski J."/>
            <person name="Ruckert C."/>
        </authorList>
    </citation>
    <scope>NUCLEOTIDE SEQUENCE</scope>
    <source>
        <strain evidence="1">JCM 5069</strain>
    </source>
</reference>